<name>A0A0C2CXI5_9BILA</name>
<evidence type="ECO:0008006" key="4">
    <source>
        <dbReference type="Google" id="ProtNLM"/>
    </source>
</evidence>
<evidence type="ECO:0000256" key="1">
    <source>
        <dbReference type="SAM" id="SignalP"/>
    </source>
</evidence>
<dbReference type="EMBL" id="KN729855">
    <property type="protein sequence ID" value="KIH61738.1"/>
    <property type="molecule type" value="Genomic_DNA"/>
</dbReference>
<feature type="signal peptide" evidence="1">
    <location>
        <begin position="1"/>
        <end position="21"/>
    </location>
</feature>
<accession>A0A0C2CXI5</accession>
<evidence type="ECO:0000313" key="2">
    <source>
        <dbReference type="EMBL" id="KIH61738.1"/>
    </source>
</evidence>
<proteinExistence type="predicted"/>
<keyword evidence="1" id="KW-0732">Signal</keyword>
<dbReference type="AlphaFoldDB" id="A0A0C2CXI5"/>
<organism evidence="2 3">
    <name type="scientific">Ancylostoma duodenale</name>
    <dbReference type="NCBI Taxonomy" id="51022"/>
    <lineage>
        <taxon>Eukaryota</taxon>
        <taxon>Metazoa</taxon>
        <taxon>Ecdysozoa</taxon>
        <taxon>Nematoda</taxon>
        <taxon>Chromadorea</taxon>
        <taxon>Rhabditida</taxon>
        <taxon>Rhabditina</taxon>
        <taxon>Rhabditomorpha</taxon>
        <taxon>Strongyloidea</taxon>
        <taxon>Ancylostomatidae</taxon>
        <taxon>Ancylostomatinae</taxon>
        <taxon>Ancylostoma</taxon>
    </lineage>
</organism>
<keyword evidence="3" id="KW-1185">Reference proteome</keyword>
<evidence type="ECO:0000313" key="3">
    <source>
        <dbReference type="Proteomes" id="UP000054047"/>
    </source>
</evidence>
<gene>
    <name evidence="2" type="ORF">ANCDUO_07984</name>
</gene>
<dbReference type="Proteomes" id="UP000054047">
    <property type="component" value="Unassembled WGS sequence"/>
</dbReference>
<reference evidence="2 3" key="1">
    <citation type="submission" date="2013-12" db="EMBL/GenBank/DDBJ databases">
        <title>Draft genome of the parsitic nematode Ancylostoma duodenale.</title>
        <authorList>
            <person name="Mitreva M."/>
        </authorList>
    </citation>
    <scope>NUCLEOTIDE SEQUENCE [LARGE SCALE GENOMIC DNA]</scope>
    <source>
        <strain evidence="2 3">Zhejiang</strain>
    </source>
</reference>
<protein>
    <recommendedName>
        <fullName evidence="4">Secreted protein</fullName>
    </recommendedName>
</protein>
<feature type="chain" id="PRO_5002146974" description="Secreted protein" evidence="1">
    <location>
        <begin position="22"/>
        <end position="113"/>
    </location>
</feature>
<sequence length="113" mass="12578">MALATFYSVFLNLYGIMLVPSDPTNLPRRIQGSSSSTSAHSRKASGKIHTDAFCYRATSWVRRSITTMKTRSGSKYCIVELASSRFILSLRSDQFLLFHCLAVDGLFVSFALV</sequence>
<dbReference type="OrthoDB" id="10442120at2759"/>